<evidence type="ECO:0000313" key="2">
    <source>
        <dbReference type="Proteomes" id="UP000002033"/>
    </source>
</evidence>
<sequence length="192" mass="20194" precursor="true">MPLGRTYKAYAAVAILIALLAGVAALAAVPFLQVAGLEDEIAEKQKLLPELRAKVAHEDKLRKEHEELSALGQDKSLLLEGDKTGVAGANLQSLVNSLVAANGGTASSIQILPPKEDGNLMRISVSVSINVGTQGLRDIIHTLETGMPLIFIDDVSVQAIHDDFRPPEPHYMGPLEVTLQVSGFAAQGGGAS</sequence>
<dbReference type="HOGENOM" id="CLU_1419765_0_0_5"/>
<evidence type="ECO:0000313" key="1">
    <source>
        <dbReference type="EMBL" id="ADJ23946.1"/>
    </source>
</evidence>
<dbReference type="InterPro" id="IPR034756">
    <property type="entry name" value="T2SSM_b"/>
</dbReference>
<accession>D8JQJ2</accession>
<gene>
    <name evidence="1" type="ordered locus">Hden_2147</name>
</gene>
<keyword evidence="2" id="KW-1185">Reference proteome</keyword>
<dbReference type="OrthoDB" id="7932672at2"/>
<organism evidence="1 2">
    <name type="scientific">Hyphomicrobium denitrificans (strain ATCC 51888 / DSM 1869 / NCIMB 11706 / TK 0415)</name>
    <dbReference type="NCBI Taxonomy" id="582899"/>
    <lineage>
        <taxon>Bacteria</taxon>
        <taxon>Pseudomonadati</taxon>
        <taxon>Pseudomonadota</taxon>
        <taxon>Alphaproteobacteria</taxon>
        <taxon>Hyphomicrobiales</taxon>
        <taxon>Hyphomicrobiaceae</taxon>
        <taxon>Hyphomicrobium</taxon>
    </lineage>
</organism>
<dbReference type="AlphaFoldDB" id="D8JQJ2"/>
<dbReference type="Pfam" id="PF10741">
    <property type="entry name" value="T2SSM_b"/>
    <property type="match status" value="1"/>
</dbReference>
<proteinExistence type="predicted"/>
<dbReference type="KEGG" id="hdn:Hden_2147"/>
<reference evidence="2" key="1">
    <citation type="journal article" date="2011" name="J. Bacteriol.">
        <title>Genome sequences of eight morphologically diverse alphaproteobacteria.</title>
        <authorList>
            <consortium name="US DOE Joint Genome Institute"/>
            <person name="Brown P.J."/>
            <person name="Kysela D.T."/>
            <person name="Buechlein A."/>
            <person name="Hemmerich C."/>
            <person name="Brun Y.V."/>
        </authorList>
    </citation>
    <scope>NUCLEOTIDE SEQUENCE [LARGE SCALE GENOMIC DNA]</scope>
    <source>
        <strain evidence="2">ATCC 51888 / DSM 1869 / NCIB 11706 / TK 0415</strain>
    </source>
</reference>
<dbReference type="Proteomes" id="UP000002033">
    <property type="component" value="Chromosome"/>
</dbReference>
<dbReference type="EMBL" id="CP002083">
    <property type="protein sequence ID" value="ADJ23946.1"/>
    <property type="molecule type" value="Genomic_DNA"/>
</dbReference>
<name>D8JQJ2_HYPDA</name>
<dbReference type="NCBIfam" id="NF040576">
    <property type="entry name" value="T2SS_GspM_XpsM"/>
    <property type="match status" value="1"/>
</dbReference>
<dbReference type="RefSeq" id="WP_013216105.1">
    <property type="nucleotide sequence ID" value="NC_014313.1"/>
</dbReference>
<dbReference type="STRING" id="582899.Hden_2147"/>
<protein>
    <submittedName>
        <fullName evidence="1">General secretion pathway protein M</fullName>
    </submittedName>
</protein>